<dbReference type="EMBL" id="JAEHFY010000002">
    <property type="protein sequence ID" value="MBK0381761.1"/>
    <property type="molecule type" value="Genomic_DNA"/>
</dbReference>
<reference evidence="2 3" key="1">
    <citation type="submission" date="2020-12" db="EMBL/GenBank/DDBJ databases">
        <title>Bacterial novel species Pedobacter sp. SD-b isolated from soil.</title>
        <authorList>
            <person name="Jung H.-Y."/>
        </authorList>
    </citation>
    <scope>NUCLEOTIDE SEQUENCE [LARGE SCALE GENOMIC DNA]</scope>
    <source>
        <strain evidence="2 3">SD-b</strain>
    </source>
</reference>
<evidence type="ECO:0000259" key="1">
    <source>
        <dbReference type="Pfam" id="PF03992"/>
    </source>
</evidence>
<accession>A0ABS1BHC3</accession>
<gene>
    <name evidence="2" type="ORF">I5M32_02210</name>
</gene>
<comment type="caution">
    <text evidence="2">The sequence shown here is derived from an EMBL/GenBank/DDBJ whole genome shotgun (WGS) entry which is preliminary data.</text>
</comment>
<evidence type="ECO:0000313" key="3">
    <source>
        <dbReference type="Proteomes" id="UP000660024"/>
    </source>
</evidence>
<dbReference type="InterPro" id="IPR011008">
    <property type="entry name" value="Dimeric_a/b-barrel"/>
</dbReference>
<sequence>MKYVLIIHEIENYATWKTIFDNASGIRKEAGEISYQVLKAENDINRIVHFSVWSSLEKAKAFFESPKLIKIRAEAGVISPEFIYLDQLETGIL</sequence>
<dbReference type="InterPro" id="IPR007138">
    <property type="entry name" value="ABM_dom"/>
</dbReference>
<dbReference type="Proteomes" id="UP000660024">
    <property type="component" value="Unassembled WGS sequence"/>
</dbReference>
<dbReference type="GO" id="GO:0004497">
    <property type="term" value="F:monooxygenase activity"/>
    <property type="evidence" value="ECO:0007669"/>
    <property type="project" value="UniProtKB-KW"/>
</dbReference>
<name>A0ABS1BHC3_9SPHI</name>
<proteinExistence type="predicted"/>
<keyword evidence="2" id="KW-0503">Monooxygenase</keyword>
<feature type="domain" description="ABM" evidence="1">
    <location>
        <begin position="19"/>
        <end position="68"/>
    </location>
</feature>
<evidence type="ECO:0000313" key="2">
    <source>
        <dbReference type="EMBL" id="MBK0381761.1"/>
    </source>
</evidence>
<dbReference type="RefSeq" id="WP_200584539.1">
    <property type="nucleotide sequence ID" value="NZ_JAEHFY010000002.1"/>
</dbReference>
<dbReference type="SUPFAM" id="SSF54909">
    <property type="entry name" value="Dimeric alpha+beta barrel"/>
    <property type="match status" value="1"/>
</dbReference>
<organism evidence="2 3">
    <name type="scientific">Pedobacter segetis</name>
    <dbReference type="NCBI Taxonomy" id="2793069"/>
    <lineage>
        <taxon>Bacteria</taxon>
        <taxon>Pseudomonadati</taxon>
        <taxon>Bacteroidota</taxon>
        <taxon>Sphingobacteriia</taxon>
        <taxon>Sphingobacteriales</taxon>
        <taxon>Sphingobacteriaceae</taxon>
        <taxon>Pedobacter</taxon>
    </lineage>
</organism>
<keyword evidence="3" id="KW-1185">Reference proteome</keyword>
<dbReference type="Pfam" id="PF03992">
    <property type="entry name" value="ABM"/>
    <property type="match status" value="1"/>
</dbReference>
<keyword evidence="2" id="KW-0560">Oxidoreductase</keyword>
<protein>
    <submittedName>
        <fullName evidence="2">Antibiotic biosynthesis monooxygenase</fullName>
    </submittedName>
</protein>
<dbReference type="Gene3D" id="3.30.70.100">
    <property type="match status" value="1"/>
</dbReference>